<dbReference type="RefSeq" id="WP_006475086.1">
    <property type="nucleotide sequence ID" value="NZ_CP090569.1"/>
</dbReference>
<evidence type="ECO:0000256" key="2">
    <source>
        <dbReference type="SAM" id="SignalP"/>
    </source>
</evidence>
<dbReference type="EMBL" id="CP090569">
    <property type="protein sequence ID" value="USF87360.1"/>
    <property type="molecule type" value="Genomic_DNA"/>
</dbReference>
<feature type="chain" id="PRO_5039946371" evidence="2">
    <location>
        <begin position="31"/>
        <end position="74"/>
    </location>
</feature>
<proteinExistence type="predicted"/>
<dbReference type="Proteomes" id="UP001056649">
    <property type="component" value="Chromosome"/>
</dbReference>
<sequence length="74" mass="8185">MNCFSPSPVCLALLLLALLAAYGESPPATAPAAAPWSDQDEVLFQLREVIKYEQERQQLEQATAEQLQTQAPRQ</sequence>
<dbReference type="AlphaFoldDB" id="A0A9J6ZXS4"/>
<keyword evidence="1" id="KW-0175">Coiled coil</keyword>
<feature type="coiled-coil region" evidence="1">
    <location>
        <begin position="42"/>
        <end position="69"/>
    </location>
</feature>
<evidence type="ECO:0000313" key="4">
    <source>
        <dbReference type="Proteomes" id="UP001056649"/>
    </source>
</evidence>
<gene>
    <name evidence="3" type="ORF">L0Y14_14740</name>
</gene>
<feature type="signal peptide" evidence="2">
    <location>
        <begin position="1"/>
        <end position="30"/>
    </location>
</feature>
<evidence type="ECO:0000256" key="1">
    <source>
        <dbReference type="SAM" id="Coils"/>
    </source>
</evidence>
<keyword evidence="2" id="KW-0732">Signal</keyword>
<accession>A0A9J6ZXS4</accession>
<keyword evidence="4" id="KW-1185">Reference proteome</keyword>
<name>A0A9J6ZXS4_9GAMM</name>
<reference evidence="3" key="1">
    <citation type="journal article" date="2022" name="Mol. Ecol. Resour.">
        <title>The complete and closed genome of the facultative generalist Candidatus Endoriftia persephone from deep-sea hydrothermal vents.</title>
        <authorList>
            <person name="de Oliveira A.L."/>
            <person name="Srivastava A."/>
            <person name="Espada-Hinojosa S."/>
            <person name="Bright M."/>
        </authorList>
    </citation>
    <scope>NUCLEOTIDE SEQUENCE</scope>
    <source>
        <strain evidence="3">Tica-EPR-9o50.N</strain>
    </source>
</reference>
<evidence type="ECO:0000313" key="3">
    <source>
        <dbReference type="EMBL" id="USF87360.1"/>
    </source>
</evidence>
<protein>
    <submittedName>
        <fullName evidence="3">Uncharacterized protein</fullName>
    </submittedName>
</protein>
<organism evidence="3 4">
    <name type="scientific">Candidatus Endoriftia persephonae</name>
    <dbReference type="NCBI Taxonomy" id="393765"/>
    <lineage>
        <taxon>Bacteria</taxon>
        <taxon>Pseudomonadati</taxon>
        <taxon>Pseudomonadota</taxon>
        <taxon>Gammaproteobacteria</taxon>
        <taxon>Chromatiales</taxon>
        <taxon>Sedimenticolaceae</taxon>
        <taxon>Candidatus Endoriftia</taxon>
    </lineage>
</organism>
<dbReference type="KEGG" id="eps:L0Y14_14740"/>